<evidence type="ECO:0000313" key="8">
    <source>
        <dbReference type="Proteomes" id="UP000321328"/>
    </source>
</evidence>
<keyword evidence="4 5" id="KW-0472">Membrane</keyword>
<dbReference type="AlphaFoldDB" id="A0A511D774"/>
<keyword evidence="3 5" id="KW-1133">Transmembrane helix</keyword>
<evidence type="ECO:0000256" key="5">
    <source>
        <dbReference type="SAM" id="Phobius"/>
    </source>
</evidence>
<name>A0A511D774_9PSEU</name>
<evidence type="ECO:0000313" key="7">
    <source>
        <dbReference type="EMBL" id="GEL20661.1"/>
    </source>
</evidence>
<dbReference type="STRING" id="1123024.GCA_000423625_01982"/>
<accession>A0A511D774</accession>
<evidence type="ECO:0000256" key="2">
    <source>
        <dbReference type="ARBA" id="ARBA00022692"/>
    </source>
</evidence>
<dbReference type="RefSeq" id="WP_028929877.1">
    <property type="nucleotide sequence ID" value="NZ_AUII01000006.1"/>
</dbReference>
<feature type="transmembrane region" description="Helical" evidence="5">
    <location>
        <begin position="51"/>
        <end position="68"/>
    </location>
</feature>
<dbReference type="OrthoDB" id="5147173at2"/>
<evidence type="ECO:0000259" key="6">
    <source>
        <dbReference type="Pfam" id="PF06803"/>
    </source>
</evidence>
<organism evidence="7 8">
    <name type="scientific">Pseudonocardia asaccharolytica DSM 44247 = NBRC 16224</name>
    <dbReference type="NCBI Taxonomy" id="1123024"/>
    <lineage>
        <taxon>Bacteria</taxon>
        <taxon>Bacillati</taxon>
        <taxon>Actinomycetota</taxon>
        <taxon>Actinomycetes</taxon>
        <taxon>Pseudonocardiales</taxon>
        <taxon>Pseudonocardiaceae</taxon>
        <taxon>Pseudonocardia</taxon>
    </lineage>
</organism>
<sequence length="116" mass="12547">MNPRRIAAFHALWRVVSQAGRPGDPGLGERVRALPRMLAGAVVGRYPGLRYGRLALLIAAVAYLVSPLDVVPEAALMILGFVDDTVVALWLGGAFLGETQRYLQWERVRSAVPAPA</sequence>
<feature type="transmembrane region" description="Helical" evidence="5">
    <location>
        <begin position="74"/>
        <end position="97"/>
    </location>
</feature>
<dbReference type="GO" id="GO:0012505">
    <property type="term" value="C:endomembrane system"/>
    <property type="evidence" value="ECO:0007669"/>
    <property type="project" value="UniProtKB-SubCell"/>
</dbReference>
<protein>
    <recommendedName>
        <fullName evidence="6">DUF1232 domain-containing protein</fullName>
    </recommendedName>
</protein>
<comment type="caution">
    <text evidence="7">The sequence shown here is derived from an EMBL/GenBank/DDBJ whole genome shotgun (WGS) entry which is preliminary data.</text>
</comment>
<evidence type="ECO:0000256" key="4">
    <source>
        <dbReference type="ARBA" id="ARBA00023136"/>
    </source>
</evidence>
<proteinExistence type="predicted"/>
<keyword evidence="8" id="KW-1185">Reference proteome</keyword>
<dbReference type="InterPro" id="IPR010652">
    <property type="entry name" value="DUF1232"/>
</dbReference>
<gene>
    <name evidence="7" type="ORF">PA7_44980</name>
</gene>
<comment type="subcellular location">
    <subcellularLocation>
        <location evidence="1">Endomembrane system</location>
        <topology evidence="1">Multi-pass membrane protein</topology>
    </subcellularLocation>
</comment>
<reference evidence="7 8" key="1">
    <citation type="submission" date="2019-07" db="EMBL/GenBank/DDBJ databases">
        <title>Whole genome shotgun sequence of Pseudonocardia asaccharolytica NBRC 16224.</title>
        <authorList>
            <person name="Hosoyama A."/>
            <person name="Uohara A."/>
            <person name="Ohji S."/>
            <person name="Ichikawa N."/>
        </authorList>
    </citation>
    <scope>NUCLEOTIDE SEQUENCE [LARGE SCALE GENOMIC DNA]</scope>
    <source>
        <strain evidence="7 8">NBRC 16224</strain>
    </source>
</reference>
<evidence type="ECO:0000256" key="1">
    <source>
        <dbReference type="ARBA" id="ARBA00004127"/>
    </source>
</evidence>
<feature type="domain" description="DUF1232" evidence="6">
    <location>
        <begin position="54"/>
        <end position="90"/>
    </location>
</feature>
<dbReference type="Proteomes" id="UP000321328">
    <property type="component" value="Unassembled WGS sequence"/>
</dbReference>
<dbReference type="Pfam" id="PF06803">
    <property type="entry name" value="DUF1232"/>
    <property type="match status" value="1"/>
</dbReference>
<keyword evidence="2 5" id="KW-0812">Transmembrane</keyword>
<dbReference type="EMBL" id="BJVI01000083">
    <property type="protein sequence ID" value="GEL20661.1"/>
    <property type="molecule type" value="Genomic_DNA"/>
</dbReference>
<evidence type="ECO:0000256" key="3">
    <source>
        <dbReference type="ARBA" id="ARBA00022989"/>
    </source>
</evidence>